<keyword evidence="2" id="KW-0812">Transmembrane</keyword>
<evidence type="ECO:0000313" key="4">
    <source>
        <dbReference type="EMBL" id="KRN32569.1"/>
    </source>
</evidence>
<evidence type="ECO:0008006" key="7">
    <source>
        <dbReference type="Google" id="ProtNLM"/>
    </source>
</evidence>
<dbReference type="AlphaFoldDB" id="A0A0R2FVY2"/>
<accession>A0A0R2FVY2</accession>
<name>A0A0R2FVY2_9LACO</name>
<evidence type="ECO:0000313" key="5">
    <source>
        <dbReference type="Proteomes" id="UP000051645"/>
    </source>
</evidence>
<organism evidence="4 5">
    <name type="scientific">Lactobacillus selangorensis</name>
    <dbReference type="NCBI Taxonomy" id="81857"/>
    <lineage>
        <taxon>Bacteria</taxon>
        <taxon>Bacillati</taxon>
        <taxon>Bacillota</taxon>
        <taxon>Bacilli</taxon>
        <taxon>Lactobacillales</taxon>
        <taxon>Lactobacillaceae</taxon>
        <taxon>Lactobacillus</taxon>
    </lineage>
</organism>
<comment type="caution">
    <text evidence="4">The sequence shown here is derived from an EMBL/GenBank/DDBJ whole genome shotgun (WGS) entry which is preliminary data.</text>
</comment>
<dbReference type="STRING" id="81857.IV38_GL001236"/>
<feature type="region of interest" description="Disordered" evidence="1">
    <location>
        <begin position="1"/>
        <end position="23"/>
    </location>
</feature>
<proteinExistence type="predicted"/>
<feature type="compositionally biased region" description="Basic and acidic residues" evidence="1">
    <location>
        <begin position="1"/>
        <end position="20"/>
    </location>
</feature>
<reference evidence="5 6" key="1">
    <citation type="journal article" date="2015" name="Genome Announc.">
        <title>Expanding the biotechnology potential of lactobacilli through comparative genomics of 213 strains and associated genera.</title>
        <authorList>
            <person name="Sun Z."/>
            <person name="Harris H.M."/>
            <person name="McCann A."/>
            <person name="Guo C."/>
            <person name="Argimon S."/>
            <person name="Zhang W."/>
            <person name="Yang X."/>
            <person name="Jeffery I.B."/>
            <person name="Cooney J.C."/>
            <person name="Kagawa T.F."/>
            <person name="Liu W."/>
            <person name="Song Y."/>
            <person name="Salvetti E."/>
            <person name="Wrobel A."/>
            <person name="Rasinkangas P."/>
            <person name="Parkhill J."/>
            <person name="Rea M.C."/>
            <person name="O'Sullivan O."/>
            <person name="Ritari J."/>
            <person name="Douillard F.P."/>
            <person name="Paul Ross R."/>
            <person name="Yang R."/>
            <person name="Briner A.E."/>
            <person name="Felis G.E."/>
            <person name="de Vos W.M."/>
            <person name="Barrangou R."/>
            <person name="Klaenhammer T.R."/>
            <person name="Caufield P.W."/>
            <person name="Cui Y."/>
            <person name="Zhang H."/>
            <person name="O'Toole P.W."/>
        </authorList>
    </citation>
    <scope>NUCLEOTIDE SEQUENCE [LARGE SCALE GENOMIC DNA]</scope>
    <source>
        <strain evidence="3 6">ATCC BAA-66</strain>
        <strain evidence="4 5">DSM 13344</strain>
    </source>
</reference>
<dbReference type="PATRIC" id="fig|81857.3.peg.1242"/>
<dbReference type="RefSeq" id="WP_057768837.1">
    <property type="nucleotide sequence ID" value="NZ_JQAT01000002.1"/>
</dbReference>
<dbReference type="EMBL" id="JQAZ01000002">
    <property type="protein sequence ID" value="KRN32569.1"/>
    <property type="molecule type" value="Genomic_DNA"/>
</dbReference>
<gene>
    <name evidence="3" type="ORF">IV38_GL001236</name>
    <name evidence="4" type="ORF">IV40_GL000617</name>
</gene>
<keyword evidence="2" id="KW-0472">Membrane</keyword>
<evidence type="ECO:0000256" key="1">
    <source>
        <dbReference type="SAM" id="MobiDB-lite"/>
    </source>
</evidence>
<keyword evidence="5" id="KW-1185">Reference proteome</keyword>
<evidence type="ECO:0000313" key="6">
    <source>
        <dbReference type="Proteomes" id="UP000051751"/>
    </source>
</evidence>
<dbReference type="Proteomes" id="UP000051645">
    <property type="component" value="Unassembled WGS sequence"/>
</dbReference>
<sequence>MFGKKQTKEQPVETDAKPVTEEVSSDFEQMLDVLDQHQWLIIPIALAHAIPAAIAFHGLFKTMIYHEKLQIEREKTRRAIKLEREKTRSYKARQQ</sequence>
<dbReference type="EMBL" id="JQAT01000002">
    <property type="protein sequence ID" value="KRN29021.1"/>
    <property type="molecule type" value="Genomic_DNA"/>
</dbReference>
<protein>
    <recommendedName>
        <fullName evidence="7">Transposase</fullName>
    </recommendedName>
</protein>
<feature type="transmembrane region" description="Helical" evidence="2">
    <location>
        <begin position="39"/>
        <end position="60"/>
    </location>
</feature>
<keyword evidence="2" id="KW-1133">Transmembrane helix</keyword>
<evidence type="ECO:0000256" key="2">
    <source>
        <dbReference type="SAM" id="Phobius"/>
    </source>
</evidence>
<dbReference type="Proteomes" id="UP000051751">
    <property type="component" value="Unassembled WGS sequence"/>
</dbReference>
<evidence type="ECO:0000313" key="3">
    <source>
        <dbReference type="EMBL" id="KRN29021.1"/>
    </source>
</evidence>